<name>A0A151QXG9_CAJCA</name>
<dbReference type="EMBL" id="KQ484475">
    <property type="protein sequence ID" value="KYP34953.1"/>
    <property type="molecule type" value="Genomic_DNA"/>
</dbReference>
<gene>
    <name evidence="1" type="ORF">KK1_044037</name>
</gene>
<sequence>MLEAALKYKKAFDLLEMQDNKYVEDLHKGKGVPLESDWNDARLLLPFLKMFYDATIRISGSYHVTSYIYIYIYEGSICNWKEDSQVSRE</sequence>
<accession>A0A151QXG9</accession>
<dbReference type="Proteomes" id="UP000075243">
    <property type="component" value="Unassembled WGS sequence"/>
</dbReference>
<evidence type="ECO:0000313" key="1">
    <source>
        <dbReference type="EMBL" id="KYP34953.1"/>
    </source>
</evidence>
<proteinExistence type="predicted"/>
<dbReference type="Gramene" id="C.cajan_44346.t">
    <property type="protein sequence ID" value="C.cajan_44346.t.cds1"/>
    <property type="gene ID" value="C.cajan_44346"/>
</dbReference>
<protein>
    <submittedName>
        <fullName evidence="1">Uncharacterized protein</fullName>
    </submittedName>
</protein>
<organism evidence="1 2">
    <name type="scientific">Cajanus cajan</name>
    <name type="common">Pigeon pea</name>
    <name type="synonym">Cajanus indicus</name>
    <dbReference type="NCBI Taxonomy" id="3821"/>
    <lineage>
        <taxon>Eukaryota</taxon>
        <taxon>Viridiplantae</taxon>
        <taxon>Streptophyta</taxon>
        <taxon>Embryophyta</taxon>
        <taxon>Tracheophyta</taxon>
        <taxon>Spermatophyta</taxon>
        <taxon>Magnoliopsida</taxon>
        <taxon>eudicotyledons</taxon>
        <taxon>Gunneridae</taxon>
        <taxon>Pentapetalae</taxon>
        <taxon>rosids</taxon>
        <taxon>fabids</taxon>
        <taxon>Fabales</taxon>
        <taxon>Fabaceae</taxon>
        <taxon>Papilionoideae</taxon>
        <taxon>50 kb inversion clade</taxon>
        <taxon>NPAAA clade</taxon>
        <taxon>indigoferoid/millettioid clade</taxon>
        <taxon>Phaseoleae</taxon>
        <taxon>Cajanus</taxon>
    </lineage>
</organism>
<evidence type="ECO:0000313" key="2">
    <source>
        <dbReference type="Proteomes" id="UP000075243"/>
    </source>
</evidence>
<reference evidence="1" key="1">
    <citation type="journal article" date="2012" name="Nat. Biotechnol.">
        <title>Draft genome sequence of pigeonpea (Cajanus cajan), an orphan legume crop of resource-poor farmers.</title>
        <authorList>
            <person name="Varshney R.K."/>
            <person name="Chen W."/>
            <person name="Li Y."/>
            <person name="Bharti A.K."/>
            <person name="Saxena R.K."/>
            <person name="Schlueter J.A."/>
            <person name="Donoghue M.T."/>
            <person name="Azam S."/>
            <person name="Fan G."/>
            <person name="Whaley A.M."/>
            <person name="Farmer A.D."/>
            <person name="Sheridan J."/>
            <person name="Iwata A."/>
            <person name="Tuteja R."/>
            <person name="Penmetsa R.V."/>
            <person name="Wu W."/>
            <person name="Upadhyaya H.D."/>
            <person name="Yang S.P."/>
            <person name="Shah T."/>
            <person name="Saxena K.B."/>
            <person name="Michael T."/>
            <person name="McCombie W.R."/>
            <person name="Yang B."/>
            <person name="Zhang G."/>
            <person name="Yang H."/>
            <person name="Wang J."/>
            <person name="Spillane C."/>
            <person name="Cook D.R."/>
            <person name="May G.D."/>
            <person name="Xu X."/>
            <person name="Jackson S.A."/>
        </authorList>
    </citation>
    <scope>NUCLEOTIDE SEQUENCE [LARGE SCALE GENOMIC DNA]</scope>
</reference>
<dbReference type="AlphaFoldDB" id="A0A151QXG9"/>
<keyword evidence="2" id="KW-1185">Reference proteome</keyword>